<dbReference type="Gene3D" id="3.40.1350.10">
    <property type="match status" value="1"/>
</dbReference>
<reference evidence="4 5" key="1">
    <citation type="submission" date="2020-09" db="EMBL/GenBank/DDBJ databases">
        <title>Paenibacillus sp. CAU 1523 isolated from sand of Haeundae Beach.</title>
        <authorList>
            <person name="Kim W."/>
        </authorList>
    </citation>
    <scope>NUCLEOTIDE SEQUENCE [LARGE SCALE GENOMIC DNA]</scope>
    <source>
        <strain evidence="4 5">CAU 1523</strain>
    </source>
</reference>
<dbReference type="SUPFAM" id="SSF52980">
    <property type="entry name" value="Restriction endonuclease-like"/>
    <property type="match status" value="1"/>
</dbReference>
<gene>
    <name evidence="4" type="ORF">IFO66_01905</name>
</gene>
<dbReference type="Pfam" id="PF02021">
    <property type="entry name" value="UPF0102"/>
    <property type="match status" value="1"/>
</dbReference>
<protein>
    <recommendedName>
        <fullName evidence="2">UPF0102 protein IFO66_01905</fullName>
    </recommendedName>
</protein>
<proteinExistence type="inferred from homology"/>
<organism evidence="4 5">
    <name type="scientific">Paenibacillus arenosi</name>
    <dbReference type="NCBI Taxonomy" id="2774142"/>
    <lineage>
        <taxon>Bacteria</taxon>
        <taxon>Bacillati</taxon>
        <taxon>Bacillota</taxon>
        <taxon>Bacilli</taxon>
        <taxon>Bacillales</taxon>
        <taxon>Paenibacillaceae</taxon>
        <taxon>Paenibacillus</taxon>
    </lineage>
</organism>
<dbReference type="EMBL" id="JACYTN010000001">
    <property type="protein sequence ID" value="MBD8497046.1"/>
    <property type="molecule type" value="Genomic_DNA"/>
</dbReference>
<evidence type="ECO:0000256" key="1">
    <source>
        <dbReference type="ARBA" id="ARBA00006738"/>
    </source>
</evidence>
<dbReference type="NCBIfam" id="NF009150">
    <property type="entry name" value="PRK12497.1-3"/>
    <property type="match status" value="1"/>
</dbReference>
<dbReference type="HAMAP" id="MF_00048">
    <property type="entry name" value="UPF0102"/>
    <property type="match status" value="1"/>
</dbReference>
<dbReference type="PANTHER" id="PTHR34039">
    <property type="entry name" value="UPF0102 PROTEIN YRAN"/>
    <property type="match status" value="1"/>
</dbReference>
<dbReference type="InterPro" id="IPR003509">
    <property type="entry name" value="UPF0102_YraN-like"/>
</dbReference>
<dbReference type="Proteomes" id="UP000634529">
    <property type="component" value="Unassembled WGS sequence"/>
</dbReference>
<comment type="caution">
    <text evidence="4">The sequence shown here is derived from an EMBL/GenBank/DDBJ whole genome shotgun (WGS) entry which is preliminary data.</text>
</comment>
<feature type="compositionally biased region" description="Basic and acidic residues" evidence="3">
    <location>
        <begin position="15"/>
        <end position="26"/>
    </location>
</feature>
<dbReference type="InterPro" id="IPR011335">
    <property type="entry name" value="Restrct_endonuc-II-like"/>
</dbReference>
<dbReference type="PANTHER" id="PTHR34039:SF1">
    <property type="entry name" value="UPF0102 PROTEIN YRAN"/>
    <property type="match status" value="1"/>
</dbReference>
<name>A0ABR9AVR9_9BACL</name>
<evidence type="ECO:0000256" key="3">
    <source>
        <dbReference type="SAM" id="MobiDB-lite"/>
    </source>
</evidence>
<dbReference type="InterPro" id="IPR011856">
    <property type="entry name" value="tRNA_endonuc-like_dom_sf"/>
</dbReference>
<sequence length="135" mass="15957">MTERRQPSTRGVQRNRREIGKHAEQQAEQHITQMGWTVVERNWRCRQGELDLIARDGEWWVFIEVRSRTEGGSFGTAREAIDVRKQQQVRAIVEQYIHRTRLYEAKIRCDAIIITYPKQGDGDTVLELEHIEHAF</sequence>
<dbReference type="RefSeq" id="WP_192023501.1">
    <property type="nucleotide sequence ID" value="NZ_JACYTN010000001.1"/>
</dbReference>
<keyword evidence="5" id="KW-1185">Reference proteome</keyword>
<evidence type="ECO:0000256" key="2">
    <source>
        <dbReference type="HAMAP-Rule" id="MF_00048"/>
    </source>
</evidence>
<evidence type="ECO:0000313" key="5">
    <source>
        <dbReference type="Proteomes" id="UP000634529"/>
    </source>
</evidence>
<feature type="region of interest" description="Disordered" evidence="3">
    <location>
        <begin position="1"/>
        <end position="26"/>
    </location>
</feature>
<accession>A0ABR9AVR9</accession>
<comment type="similarity">
    <text evidence="1 2">Belongs to the UPF0102 family.</text>
</comment>
<evidence type="ECO:0000313" key="4">
    <source>
        <dbReference type="EMBL" id="MBD8497046.1"/>
    </source>
</evidence>